<name>A0AAV5A3G3_9AGAM</name>
<evidence type="ECO:0000313" key="2">
    <source>
        <dbReference type="EMBL" id="GJJ07748.1"/>
    </source>
</evidence>
<keyword evidence="3" id="KW-1185">Reference proteome</keyword>
<proteinExistence type="predicted"/>
<dbReference type="InterPro" id="IPR055264">
    <property type="entry name" value="BOD1/SHG1_dom"/>
</dbReference>
<evidence type="ECO:0000259" key="1">
    <source>
        <dbReference type="Pfam" id="PF05205"/>
    </source>
</evidence>
<feature type="domain" description="BOD1/SHG1" evidence="1">
    <location>
        <begin position="10"/>
        <end position="93"/>
    </location>
</feature>
<accession>A0AAV5A3G3</accession>
<dbReference type="EMBL" id="BPWL01000002">
    <property type="protein sequence ID" value="GJJ07748.1"/>
    <property type="molecule type" value="Genomic_DNA"/>
</dbReference>
<dbReference type="Proteomes" id="UP001050691">
    <property type="component" value="Unassembled WGS sequence"/>
</dbReference>
<reference evidence="2" key="1">
    <citation type="submission" date="2021-10" db="EMBL/GenBank/DDBJ databases">
        <title>De novo Genome Assembly of Clathrus columnatus (Basidiomycota, Fungi) Using Illumina and Nanopore Sequence Data.</title>
        <authorList>
            <person name="Ogiso-Tanaka E."/>
            <person name="Itagaki H."/>
            <person name="Hosoya T."/>
            <person name="Hosaka K."/>
        </authorList>
    </citation>
    <scope>NUCLEOTIDE SEQUENCE</scope>
    <source>
        <strain evidence="2">MO-923</strain>
    </source>
</reference>
<protein>
    <recommendedName>
        <fullName evidence="1">BOD1/SHG1 domain-containing protein</fullName>
    </recommendedName>
</protein>
<dbReference type="Pfam" id="PF05205">
    <property type="entry name" value="COMPASS-Shg1"/>
    <property type="match status" value="1"/>
</dbReference>
<organism evidence="2 3">
    <name type="scientific">Clathrus columnatus</name>
    <dbReference type="NCBI Taxonomy" id="1419009"/>
    <lineage>
        <taxon>Eukaryota</taxon>
        <taxon>Fungi</taxon>
        <taxon>Dikarya</taxon>
        <taxon>Basidiomycota</taxon>
        <taxon>Agaricomycotina</taxon>
        <taxon>Agaricomycetes</taxon>
        <taxon>Phallomycetidae</taxon>
        <taxon>Phallales</taxon>
        <taxon>Clathraceae</taxon>
        <taxon>Clathrus</taxon>
    </lineage>
</organism>
<comment type="caution">
    <text evidence="2">The sequence shown here is derived from an EMBL/GenBank/DDBJ whole genome shotgun (WGS) entry which is preliminary data.</text>
</comment>
<sequence length="157" mass="18054">MNATFQNAEQLVEEFKKSGEFDRLRRQLLTQFTSSDEVLKPLMTRIEDISRDKLASDKRLEIKMKEAIHSELMQEVEKYPMIQQAVTDFSALKDETFLSSIDGYLGNIVRGENNVNPKLWQANPSQIKQVEEEPSKDAMEIELEIGELVDDNVTKTS</sequence>
<dbReference type="AlphaFoldDB" id="A0AAV5A3G3"/>
<evidence type="ECO:0000313" key="3">
    <source>
        <dbReference type="Proteomes" id="UP001050691"/>
    </source>
</evidence>
<gene>
    <name evidence="2" type="ORF">Clacol_001953</name>
</gene>